<evidence type="ECO:0000256" key="4">
    <source>
        <dbReference type="ARBA" id="ARBA00022737"/>
    </source>
</evidence>
<dbReference type="GO" id="GO:0035720">
    <property type="term" value="P:intraciliary anterograde transport"/>
    <property type="evidence" value="ECO:0007669"/>
    <property type="project" value="TreeGrafter"/>
</dbReference>
<dbReference type="AlphaFoldDB" id="A0A3Q3MYT2"/>
<dbReference type="FunFam" id="1.25.40.10:FF:000588">
    <property type="entry name" value="Intraflagellar transport protein 56"/>
    <property type="match status" value="1"/>
</dbReference>
<dbReference type="GO" id="GO:0120170">
    <property type="term" value="F:intraciliary transport particle B binding"/>
    <property type="evidence" value="ECO:0007669"/>
    <property type="project" value="TreeGrafter"/>
</dbReference>
<dbReference type="GO" id="GO:0030992">
    <property type="term" value="C:intraciliary transport particle B"/>
    <property type="evidence" value="ECO:0007669"/>
    <property type="project" value="TreeGrafter"/>
</dbReference>
<keyword evidence="5" id="KW-0802">TPR repeat</keyword>
<evidence type="ECO:0000256" key="6">
    <source>
        <dbReference type="ARBA" id="ARBA00023273"/>
    </source>
</evidence>
<organism evidence="9 10">
    <name type="scientific">Mastacembelus armatus</name>
    <name type="common">zig-zag eel</name>
    <dbReference type="NCBI Taxonomy" id="205130"/>
    <lineage>
        <taxon>Eukaryota</taxon>
        <taxon>Metazoa</taxon>
        <taxon>Chordata</taxon>
        <taxon>Craniata</taxon>
        <taxon>Vertebrata</taxon>
        <taxon>Euteleostomi</taxon>
        <taxon>Actinopterygii</taxon>
        <taxon>Neopterygii</taxon>
        <taxon>Teleostei</taxon>
        <taxon>Neoteleostei</taxon>
        <taxon>Acanthomorphata</taxon>
        <taxon>Anabantaria</taxon>
        <taxon>Synbranchiformes</taxon>
        <taxon>Mastacembelidae</taxon>
        <taxon>Mastacembelus</taxon>
    </lineage>
</organism>
<dbReference type="Gene3D" id="1.25.40.10">
    <property type="entry name" value="Tetratricopeptide repeat domain"/>
    <property type="match status" value="2"/>
</dbReference>
<keyword evidence="10" id="KW-1185">Reference proteome</keyword>
<dbReference type="GO" id="GO:0036064">
    <property type="term" value="C:ciliary basal body"/>
    <property type="evidence" value="ECO:0007669"/>
    <property type="project" value="TreeGrafter"/>
</dbReference>
<dbReference type="GeneTree" id="ENSGT00390000000159"/>
<evidence type="ECO:0000256" key="7">
    <source>
        <dbReference type="ARBA" id="ARBA00032501"/>
    </source>
</evidence>
<protein>
    <recommendedName>
        <fullName evidence="3">Intraflagellar transport protein 56</fullName>
    </recommendedName>
    <alternativeName>
        <fullName evidence="7">Tetratricopeptide repeat protein 26</fullName>
    </alternativeName>
</protein>
<reference evidence="9" key="2">
    <citation type="submission" date="2025-09" db="UniProtKB">
        <authorList>
            <consortium name="Ensembl"/>
        </authorList>
    </citation>
    <scope>IDENTIFICATION</scope>
</reference>
<keyword evidence="4" id="KW-0677">Repeat</keyword>
<proteinExistence type="inferred from homology"/>
<dbReference type="InterPro" id="IPR030511">
    <property type="entry name" value="TTC26"/>
</dbReference>
<dbReference type="Proteomes" id="UP000261640">
    <property type="component" value="Unplaced"/>
</dbReference>
<feature type="region of interest" description="Disordered" evidence="8">
    <location>
        <begin position="1"/>
        <end position="20"/>
    </location>
</feature>
<dbReference type="GO" id="GO:0097546">
    <property type="term" value="C:ciliary base"/>
    <property type="evidence" value="ECO:0007669"/>
    <property type="project" value="TreeGrafter"/>
</dbReference>
<dbReference type="PANTHER" id="PTHR14781:SF0">
    <property type="entry name" value="INTRAFLAGELLAR TRANSPORT PROTEIN 56"/>
    <property type="match status" value="1"/>
</dbReference>
<dbReference type="GO" id="GO:0035735">
    <property type="term" value="P:intraciliary transport involved in cilium assembly"/>
    <property type="evidence" value="ECO:0007669"/>
    <property type="project" value="TreeGrafter"/>
</dbReference>
<comment type="similarity">
    <text evidence="2">Belongs to the IFT56 family.</text>
</comment>
<dbReference type="Ensembl" id="ENSMAMT00000025950.2">
    <property type="protein sequence ID" value="ENSMAMP00000025299.1"/>
    <property type="gene ID" value="ENSMAMG00000016960.2"/>
</dbReference>
<evidence type="ECO:0000256" key="8">
    <source>
        <dbReference type="SAM" id="MobiDB-lite"/>
    </source>
</evidence>
<sequence length="446" mass="50950">MKPAVGGETPVSISEKKKKNKTKVPRLEEYLQQRDYLGALTLLEFQRNIGEKEEHADLWIGYCAFHLGDHKRAMEEYKSLTMKPECPAEVWVYLACVLFFLGLYKEAEEAASKAPVSPLQNRLLFHLAHKAELKNLIDISSCSFEFAKELIRHNLVVFRGGEGALQVLPPLIDVIPEARLNLVIYYLRQDDVQEAYNLIQDLVPTTPQEYILKGVVNAALGQEIGSRDHLKIAQQFFQLVGGSASECDTIPGRQCMASCFFLLRQFEDVLVYLNSVKGYFYNDDTFNFNYAQAKAALGNYKEAEEVFLLIQNEKIKNDYVYLSWLARCYIMNQKGRLAWELYLKMGTSSDSFSLLQLIANDCYKMGQFYYAAKAFDALEKLDPGSNYWEGKRGACVGIFQLILANKESKETLKEVVPLLRNTGNPQVEYIIRALRKWAKDNRVLLS</sequence>
<keyword evidence="6" id="KW-0966">Cell projection</keyword>
<evidence type="ECO:0000256" key="2">
    <source>
        <dbReference type="ARBA" id="ARBA00007834"/>
    </source>
</evidence>
<reference evidence="9" key="1">
    <citation type="submission" date="2025-08" db="UniProtKB">
        <authorList>
            <consortium name="Ensembl"/>
        </authorList>
    </citation>
    <scope>IDENTIFICATION</scope>
</reference>
<dbReference type="FunFam" id="1.25.40.10:FF:001530">
    <property type="entry name" value="Predicted protein"/>
    <property type="match status" value="1"/>
</dbReference>
<evidence type="ECO:0000256" key="1">
    <source>
        <dbReference type="ARBA" id="ARBA00004138"/>
    </source>
</evidence>
<comment type="subcellular location">
    <subcellularLocation>
        <location evidence="1">Cell projection</location>
        <location evidence="1">Cilium</location>
    </subcellularLocation>
</comment>
<dbReference type="PANTHER" id="PTHR14781">
    <property type="entry name" value="INTRAFLAGELLAR TRANSPORT PROTEIN 56"/>
    <property type="match status" value="1"/>
</dbReference>
<evidence type="ECO:0000313" key="9">
    <source>
        <dbReference type="Ensembl" id="ENSMAMP00000025299.1"/>
    </source>
</evidence>
<evidence type="ECO:0000256" key="5">
    <source>
        <dbReference type="ARBA" id="ARBA00022803"/>
    </source>
</evidence>
<dbReference type="InterPro" id="IPR011990">
    <property type="entry name" value="TPR-like_helical_dom_sf"/>
</dbReference>
<evidence type="ECO:0000313" key="10">
    <source>
        <dbReference type="Proteomes" id="UP000261640"/>
    </source>
</evidence>
<dbReference type="SUPFAM" id="SSF48452">
    <property type="entry name" value="TPR-like"/>
    <property type="match status" value="2"/>
</dbReference>
<evidence type="ECO:0000256" key="3">
    <source>
        <dbReference type="ARBA" id="ARBA00019387"/>
    </source>
</evidence>
<name>A0A3Q3MYT2_9TELE</name>
<accession>A0A3Q3MYT2</accession>